<sequence length="153" mass="16605">MNLVSPKQTSWGQSLNKSYGEREPHTARGFCLQGVVETINITRTDSSGVLSSGSGLTARGFCLQGVVETINITRTDSLGFCPQEMVETINITRTDTARGFWGLQGVVETINITRTDSSGFCPQEMVETINITRSDSSGVLSSGSGRNNQHHQY</sequence>
<feature type="region of interest" description="Disordered" evidence="1">
    <location>
        <begin position="1"/>
        <end position="21"/>
    </location>
</feature>
<protein>
    <submittedName>
        <fullName evidence="2">Uncharacterized protein</fullName>
    </submittedName>
</protein>
<dbReference type="EMBL" id="JAWDGP010006069">
    <property type="protein sequence ID" value="KAK3747911.1"/>
    <property type="molecule type" value="Genomic_DNA"/>
</dbReference>
<proteinExistence type="predicted"/>
<dbReference type="Proteomes" id="UP001283361">
    <property type="component" value="Unassembled WGS sequence"/>
</dbReference>
<evidence type="ECO:0000313" key="3">
    <source>
        <dbReference type="Proteomes" id="UP001283361"/>
    </source>
</evidence>
<gene>
    <name evidence="2" type="ORF">RRG08_058212</name>
</gene>
<name>A0AAE1D0D5_9GAST</name>
<comment type="caution">
    <text evidence="2">The sequence shown here is derived from an EMBL/GenBank/DDBJ whole genome shotgun (WGS) entry which is preliminary data.</text>
</comment>
<reference evidence="2" key="1">
    <citation type="journal article" date="2023" name="G3 (Bethesda)">
        <title>A reference genome for the long-term kleptoplast-retaining sea slug Elysia crispata morphotype clarki.</title>
        <authorList>
            <person name="Eastman K.E."/>
            <person name="Pendleton A.L."/>
            <person name="Shaikh M.A."/>
            <person name="Suttiyut T."/>
            <person name="Ogas R."/>
            <person name="Tomko P."/>
            <person name="Gavelis G."/>
            <person name="Widhalm J.R."/>
            <person name="Wisecaver J.H."/>
        </authorList>
    </citation>
    <scope>NUCLEOTIDE SEQUENCE</scope>
    <source>
        <strain evidence="2">ECLA1</strain>
    </source>
</reference>
<keyword evidence="3" id="KW-1185">Reference proteome</keyword>
<organism evidence="2 3">
    <name type="scientific">Elysia crispata</name>
    <name type="common">lettuce slug</name>
    <dbReference type="NCBI Taxonomy" id="231223"/>
    <lineage>
        <taxon>Eukaryota</taxon>
        <taxon>Metazoa</taxon>
        <taxon>Spiralia</taxon>
        <taxon>Lophotrochozoa</taxon>
        <taxon>Mollusca</taxon>
        <taxon>Gastropoda</taxon>
        <taxon>Heterobranchia</taxon>
        <taxon>Euthyneura</taxon>
        <taxon>Panpulmonata</taxon>
        <taxon>Sacoglossa</taxon>
        <taxon>Placobranchoidea</taxon>
        <taxon>Plakobranchidae</taxon>
        <taxon>Elysia</taxon>
    </lineage>
</organism>
<evidence type="ECO:0000256" key="1">
    <source>
        <dbReference type="SAM" id="MobiDB-lite"/>
    </source>
</evidence>
<dbReference type="AlphaFoldDB" id="A0AAE1D0D5"/>
<evidence type="ECO:0000313" key="2">
    <source>
        <dbReference type="EMBL" id="KAK3747911.1"/>
    </source>
</evidence>
<feature type="compositionally biased region" description="Polar residues" evidence="1">
    <location>
        <begin position="1"/>
        <end position="17"/>
    </location>
</feature>
<accession>A0AAE1D0D5</accession>